<dbReference type="RefSeq" id="WP_116651264.1">
    <property type="nucleotide sequence ID" value="NZ_QUZK01000042.1"/>
</dbReference>
<dbReference type="EMBL" id="QUZK01000042">
    <property type="protein sequence ID" value="RFF29680.1"/>
    <property type="molecule type" value="Genomic_DNA"/>
</dbReference>
<organism evidence="1 2">
    <name type="scientific">Wenzhouxiangella sediminis</name>
    <dbReference type="NCBI Taxonomy" id="1792836"/>
    <lineage>
        <taxon>Bacteria</taxon>
        <taxon>Pseudomonadati</taxon>
        <taxon>Pseudomonadota</taxon>
        <taxon>Gammaproteobacteria</taxon>
        <taxon>Chromatiales</taxon>
        <taxon>Wenzhouxiangellaceae</taxon>
        <taxon>Wenzhouxiangella</taxon>
    </lineage>
</organism>
<dbReference type="InterPro" id="IPR015867">
    <property type="entry name" value="N-reg_PII/ATP_PRibTrfase_C"/>
</dbReference>
<dbReference type="Gene3D" id="3.30.70.120">
    <property type="match status" value="1"/>
</dbReference>
<dbReference type="OrthoDB" id="330665at2"/>
<evidence type="ECO:0000313" key="2">
    <source>
        <dbReference type="Proteomes" id="UP000260351"/>
    </source>
</evidence>
<protein>
    <submittedName>
        <fullName evidence="1">Transcriptional regulator</fullName>
    </submittedName>
</protein>
<evidence type="ECO:0000313" key="1">
    <source>
        <dbReference type="EMBL" id="RFF29680.1"/>
    </source>
</evidence>
<dbReference type="SUPFAM" id="SSF54913">
    <property type="entry name" value="GlnB-like"/>
    <property type="match status" value="1"/>
</dbReference>
<dbReference type="InterPro" id="IPR002187">
    <property type="entry name" value="N-reg_PII"/>
</dbReference>
<accession>A0A3E1K6M3</accession>
<dbReference type="InterPro" id="IPR011322">
    <property type="entry name" value="N-reg_PII-like_a/b"/>
</dbReference>
<dbReference type="GO" id="GO:0030234">
    <property type="term" value="F:enzyme regulator activity"/>
    <property type="evidence" value="ECO:0007669"/>
    <property type="project" value="InterPro"/>
</dbReference>
<dbReference type="AlphaFoldDB" id="A0A3E1K6M3"/>
<comment type="caution">
    <text evidence="1">The sequence shown here is derived from an EMBL/GenBank/DDBJ whole genome shotgun (WGS) entry which is preliminary data.</text>
</comment>
<dbReference type="Pfam" id="PF00543">
    <property type="entry name" value="P-II"/>
    <property type="match status" value="1"/>
</dbReference>
<name>A0A3E1K6M3_9GAMM</name>
<gene>
    <name evidence="1" type="ORF">DZC52_11350</name>
</gene>
<sequence>MPIQEDYRRKLLTVITEAALETHLTRDLDKLGAPGYTITNARGRGQRGVRDAGWEADSNIRVEVICDDETALRIARHLKQHYYDNYAMILTLSDVEVLRPEKFQP</sequence>
<keyword evidence="2" id="KW-1185">Reference proteome</keyword>
<dbReference type="Proteomes" id="UP000260351">
    <property type="component" value="Unassembled WGS sequence"/>
</dbReference>
<reference evidence="1 2" key="1">
    <citation type="submission" date="2018-08" db="EMBL/GenBank/DDBJ databases">
        <title>Wenzhouxiangella salilacus sp. nov., a novel bacterium isolated from a saline lake in Xinjiang Province, China.</title>
        <authorList>
            <person name="Han S."/>
        </authorList>
    </citation>
    <scope>NUCLEOTIDE SEQUENCE [LARGE SCALE GENOMIC DNA]</scope>
    <source>
        <strain evidence="1 2">XDB06</strain>
    </source>
</reference>
<dbReference type="GO" id="GO:0006808">
    <property type="term" value="P:regulation of nitrogen utilization"/>
    <property type="evidence" value="ECO:0007669"/>
    <property type="project" value="InterPro"/>
</dbReference>
<proteinExistence type="predicted"/>